<evidence type="ECO:0000313" key="1">
    <source>
        <dbReference type="EMBL" id="CAE0815810.1"/>
    </source>
</evidence>
<protein>
    <submittedName>
        <fullName evidence="1">Uncharacterized protein</fullName>
    </submittedName>
</protein>
<sequence>MPNGLDSISWFSLSKYMMSRKHKQTIGAHSIPSRLKLWKSYDTGFQGMWLQCKPHQETNKISATWSDPSAIRAKGDKIVSPMTEPISFVWGLSFHQDGRSENGVVLAWDHVLSCHSFLLPRSLLQ</sequence>
<reference evidence="1" key="1">
    <citation type="submission" date="2021-01" db="EMBL/GenBank/DDBJ databases">
        <authorList>
            <person name="Corre E."/>
            <person name="Pelletier E."/>
            <person name="Niang G."/>
            <person name="Scheremetjew M."/>
            <person name="Finn R."/>
            <person name="Kale V."/>
            <person name="Holt S."/>
            <person name="Cochrane G."/>
            <person name="Meng A."/>
            <person name="Brown T."/>
            <person name="Cohen L."/>
        </authorList>
    </citation>
    <scope>NUCLEOTIDE SEQUENCE</scope>
    <source>
        <strain evidence="1">CCMP1594</strain>
    </source>
</reference>
<organism evidence="1">
    <name type="scientific">Eutreptiella gymnastica</name>
    <dbReference type="NCBI Taxonomy" id="73025"/>
    <lineage>
        <taxon>Eukaryota</taxon>
        <taxon>Discoba</taxon>
        <taxon>Euglenozoa</taxon>
        <taxon>Euglenida</taxon>
        <taxon>Spirocuta</taxon>
        <taxon>Euglenophyceae</taxon>
        <taxon>Eutreptiales</taxon>
        <taxon>Eutreptiaceae</taxon>
        <taxon>Eutreptiella</taxon>
    </lineage>
</organism>
<dbReference type="EMBL" id="HBJA01076849">
    <property type="protein sequence ID" value="CAE0815810.1"/>
    <property type="molecule type" value="Transcribed_RNA"/>
</dbReference>
<dbReference type="AlphaFoldDB" id="A0A7S4L9S2"/>
<proteinExistence type="predicted"/>
<name>A0A7S4L9S2_9EUGL</name>
<gene>
    <name evidence="1" type="ORF">EGYM00163_LOCUS26968</name>
</gene>
<accession>A0A7S4L9S2</accession>